<feature type="compositionally biased region" description="Polar residues" evidence="1">
    <location>
        <begin position="84"/>
        <end position="106"/>
    </location>
</feature>
<feature type="compositionally biased region" description="Polar residues" evidence="1">
    <location>
        <begin position="596"/>
        <end position="611"/>
    </location>
</feature>
<name>U6L6Y8_EIMTE</name>
<feature type="compositionally biased region" description="Polar residues" evidence="1">
    <location>
        <begin position="525"/>
        <end position="537"/>
    </location>
</feature>
<dbReference type="GeneID" id="25252757"/>
<reference evidence="2" key="1">
    <citation type="submission" date="2013-10" db="EMBL/GenBank/DDBJ databases">
        <title>Genomic analysis of the causative agents of coccidiosis in chickens.</title>
        <authorList>
            <person name="Reid A.J."/>
            <person name="Blake D."/>
            <person name="Billington K."/>
            <person name="Browne H."/>
            <person name="Dunn M."/>
            <person name="Hung S."/>
            <person name="Kawahara F."/>
            <person name="Miranda-Saavedra D."/>
            <person name="Mourier T."/>
            <person name="Nagra H."/>
            <person name="Otto T.D."/>
            <person name="Rawlings N."/>
            <person name="Sanchez A."/>
            <person name="Sanders M."/>
            <person name="Subramaniam C."/>
            <person name="Tay Y."/>
            <person name="Dear P."/>
            <person name="Doerig C."/>
            <person name="Gruber A."/>
            <person name="Parkinson J."/>
            <person name="Shirley M."/>
            <person name="Wan K.L."/>
            <person name="Berriman M."/>
            <person name="Tomley F."/>
            <person name="Pain A."/>
        </authorList>
    </citation>
    <scope>NUCLEOTIDE SEQUENCE [LARGE SCALE GENOMIC DNA]</scope>
    <source>
        <strain evidence="2">Houghton</strain>
    </source>
</reference>
<dbReference type="EMBL" id="HG675850">
    <property type="protein sequence ID" value="CDJ43550.1"/>
    <property type="molecule type" value="Genomic_DNA"/>
</dbReference>
<feature type="region of interest" description="Disordered" evidence="1">
    <location>
        <begin position="673"/>
        <end position="732"/>
    </location>
</feature>
<evidence type="ECO:0000313" key="3">
    <source>
        <dbReference type="Proteomes" id="UP000030747"/>
    </source>
</evidence>
<dbReference type="Proteomes" id="UP000030747">
    <property type="component" value="Unassembled WGS sequence"/>
</dbReference>
<dbReference type="VEuPathDB" id="ToxoDB:ETH_00018095"/>
<gene>
    <name evidence="2" type="ORF">ETH_00018095</name>
</gene>
<feature type="region of interest" description="Disordered" evidence="1">
    <location>
        <begin position="1188"/>
        <end position="1250"/>
    </location>
</feature>
<evidence type="ECO:0000256" key="1">
    <source>
        <dbReference type="SAM" id="MobiDB-lite"/>
    </source>
</evidence>
<feature type="compositionally biased region" description="Basic and acidic residues" evidence="1">
    <location>
        <begin position="62"/>
        <end position="83"/>
    </location>
</feature>
<feature type="region of interest" description="Disordered" evidence="1">
    <location>
        <begin position="211"/>
        <end position="362"/>
    </location>
</feature>
<feature type="compositionally biased region" description="Polar residues" evidence="1">
    <location>
        <begin position="818"/>
        <end position="833"/>
    </location>
</feature>
<feature type="compositionally biased region" description="Polar residues" evidence="1">
    <location>
        <begin position="237"/>
        <end position="249"/>
    </location>
</feature>
<feature type="region of interest" description="Disordered" evidence="1">
    <location>
        <begin position="525"/>
        <end position="584"/>
    </location>
</feature>
<dbReference type="RefSeq" id="XP_013234300.1">
    <property type="nucleotide sequence ID" value="XM_013378846.1"/>
</dbReference>
<reference evidence="2" key="2">
    <citation type="submission" date="2013-10" db="EMBL/GenBank/DDBJ databases">
        <authorList>
            <person name="Aslett M."/>
        </authorList>
    </citation>
    <scope>NUCLEOTIDE SEQUENCE [LARGE SCALE GENOMIC DNA]</scope>
    <source>
        <strain evidence="2">Houghton</strain>
    </source>
</reference>
<feature type="compositionally biased region" description="Basic and acidic residues" evidence="1">
    <location>
        <begin position="1285"/>
        <end position="1294"/>
    </location>
</feature>
<proteinExistence type="predicted"/>
<dbReference type="VEuPathDB" id="ToxoDB:ETH2_1538300"/>
<feature type="region of interest" description="Disordered" evidence="1">
    <location>
        <begin position="969"/>
        <end position="1028"/>
    </location>
</feature>
<feature type="compositionally biased region" description="Polar residues" evidence="1">
    <location>
        <begin position="747"/>
        <end position="759"/>
    </location>
</feature>
<feature type="non-terminal residue" evidence="2">
    <location>
        <position position="1314"/>
    </location>
</feature>
<feature type="compositionally biased region" description="Polar residues" evidence="1">
    <location>
        <begin position="895"/>
        <end position="907"/>
    </location>
</feature>
<feature type="region of interest" description="Disordered" evidence="1">
    <location>
        <begin position="1"/>
        <end position="115"/>
    </location>
</feature>
<feature type="compositionally biased region" description="Polar residues" evidence="1">
    <location>
        <begin position="1265"/>
        <end position="1277"/>
    </location>
</feature>
<feature type="region of interest" description="Disordered" evidence="1">
    <location>
        <begin position="1117"/>
        <end position="1176"/>
    </location>
</feature>
<feature type="region of interest" description="Disordered" evidence="1">
    <location>
        <begin position="895"/>
        <end position="954"/>
    </location>
</feature>
<feature type="region of interest" description="Disordered" evidence="1">
    <location>
        <begin position="451"/>
        <end position="510"/>
    </location>
</feature>
<feature type="compositionally biased region" description="Basic and acidic residues" evidence="1">
    <location>
        <begin position="323"/>
        <end position="351"/>
    </location>
</feature>
<feature type="region of interest" description="Disordered" evidence="1">
    <location>
        <begin position="747"/>
        <end position="806"/>
    </location>
</feature>
<feature type="region of interest" description="Disordered" evidence="1">
    <location>
        <begin position="818"/>
        <end position="880"/>
    </location>
</feature>
<feature type="compositionally biased region" description="Polar residues" evidence="1">
    <location>
        <begin position="969"/>
        <end position="981"/>
    </location>
</feature>
<feature type="compositionally biased region" description="Polar residues" evidence="1">
    <location>
        <begin position="673"/>
        <end position="685"/>
    </location>
</feature>
<evidence type="ECO:0000313" key="2">
    <source>
        <dbReference type="EMBL" id="CDJ43550.1"/>
    </source>
</evidence>
<feature type="compositionally biased region" description="Polar residues" evidence="1">
    <location>
        <begin position="1117"/>
        <end position="1129"/>
    </location>
</feature>
<organism evidence="2 3">
    <name type="scientific">Eimeria tenella</name>
    <name type="common">Coccidian parasite</name>
    <dbReference type="NCBI Taxonomy" id="5802"/>
    <lineage>
        <taxon>Eukaryota</taxon>
        <taxon>Sar</taxon>
        <taxon>Alveolata</taxon>
        <taxon>Apicomplexa</taxon>
        <taxon>Conoidasida</taxon>
        <taxon>Coccidia</taxon>
        <taxon>Eucoccidiorida</taxon>
        <taxon>Eimeriorina</taxon>
        <taxon>Eimeriidae</taxon>
        <taxon>Eimeria</taxon>
    </lineage>
</organism>
<feature type="compositionally biased region" description="Polar residues" evidence="1">
    <location>
        <begin position="451"/>
        <end position="463"/>
    </location>
</feature>
<keyword evidence="3" id="KW-1185">Reference proteome</keyword>
<feature type="region of interest" description="Disordered" evidence="1">
    <location>
        <begin position="596"/>
        <end position="658"/>
    </location>
</feature>
<dbReference type="OrthoDB" id="10617083at2759"/>
<feature type="compositionally biased region" description="Polar residues" evidence="1">
    <location>
        <begin position="1043"/>
        <end position="1055"/>
    </location>
</feature>
<sequence>KSREDSGEASPSRQHEEPLFPRGQCEPPEAPPSQPEEEAEEEPQQQQTCIVKEGSSSAQIEPDLRRSDGQPESAKMHFEEKVATSETNKPKTLSCSHQSCTASSAREATPPAKSGFCRVSVPAEISQETLFRGNAEGGYSEHGEQQEAPDEHEQPTGSARAFHDKLVDQLPLAAGVIFLAPREQREVAEKPEKKGIIAALLEHLYQHRISYSPAAKPQSKDESTTTAKGNGDGTGLEGTQQLNITSSVGEPSLPADSNQERHSFSGELQQEAPPHKKQQHHCLGRLPNETESEVTTEIHRSTALDTGIGRQEIASPSTSPRLPLERPDHQVSIAHSHERSAAGEAAERQRSQGDGNSSFPAIPVAAAPSFFTSFGSAAESSEATGNFQDASEGAELEPEKPDHQVSIAHSREPSAAGEAAERQRSQGDGNSSFPAIPVAAAPSFFTSFGSAAESSEATGNFQDASEGAELEPEKPDHQVSIAHSREPSAAGEAAERQRSQGDGNSSFPAIPVAAAPSFFTSFGSAAESSEATGNFQDASEGAELEPEKPDHQVSIAHSREPPAAGEAAERQRSQGDGNSSFPAIPVAAAPSFFTSFGSSAESSEATGNFQDASEGAELEPEKPDHQVSIAHSREPPAAGEAAERQRSQGDGNSSFPAIPVAAAPSFFTSFGSAAESSEATGNFQDASEGAELEPEKPDHQVSIAHSREPPAAGEAAERQRSQGDGNSSFPAIPVAAAPSFFTSFGSAAESSEATGNFQDASEGAELEPEKPDHQVSIAHSREPSAAGEAAERQRSQGDGNSSFPAIPVAAAPSFFTSFGSSAESSEATGNFQDASEGAELEPEKPDHQVSIAHSREPPAAGEAAERQRSQGDGNSSFPAIPVAAAPSFFTSFGSAAESSEATGNFQDASEGAELEPEKPDHQVSIAHSREPSAAGEAAERQRSQGDGNSSFPAIPVAAAPSFFTSFGSAAESSEATGNFQDASEGAELEPEKPDHQVSIAHSREPSAAGEAAERQRSQGDGNSSFPAIPVAAAPSFFTSFGSAAESSEATGNFQDASEGAELEPEKPDHQVSIAHSREPPAAGEAAERQRSQGDGNSSFPAIPVAAAPSFFTSFGSAAESSEATGNFQDASEGAELEPEKPDHQVSIAHSREPSAAGEAAERQRSQGDGNSSFPAIPVAAAPSFFTSFGSSAESSEATGNFQDASEGAELEPEKPDHQVSIAHSREPPAAGEAAERQRSQGDGNSSFPAIPVAAAPSFFTSFGSAAESSEATGNFQDASEGAELEPEKPDHHVAVEPSAERSAGMPIQQKSNIS</sequence>
<feature type="region of interest" description="Disordered" evidence="1">
    <location>
        <begin position="1043"/>
        <end position="1102"/>
    </location>
</feature>
<feature type="compositionally biased region" description="Polar residues" evidence="1">
    <location>
        <begin position="377"/>
        <end position="389"/>
    </location>
</feature>
<feature type="compositionally biased region" description="Polar residues" evidence="1">
    <location>
        <begin position="1188"/>
        <end position="1203"/>
    </location>
</feature>
<feature type="non-terminal residue" evidence="2">
    <location>
        <position position="1"/>
    </location>
</feature>
<accession>U6L6Y8</accession>
<feature type="region of interest" description="Disordered" evidence="1">
    <location>
        <begin position="128"/>
        <end position="162"/>
    </location>
</feature>
<feature type="compositionally biased region" description="Basic and acidic residues" evidence="1">
    <location>
        <begin position="139"/>
        <end position="154"/>
    </location>
</feature>
<feature type="region of interest" description="Disordered" evidence="1">
    <location>
        <begin position="1265"/>
        <end position="1314"/>
    </location>
</feature>
<feature type="region of interest" description="Disordered" evidence="1">
    <location>
        <begin position="377"/>
        <end position="436"/>
    </location>
</feature>
<dbReference type="OMA" id="KQPPFGQ"/>
<protein>
    <submittedName>
        <fullName evidence="2">Cell surface glycoprotein 1, related</fullName>
    </submittedName>
</protein>